<keyword evidence="4" id="KW-0808">Transferase</keyword>
<keyword evidence="8" id="KW-0472">Membrane</keyword>
<dbReference type="SUPFAM" id="SSF55874">
    <property type="entry name" value="ATPase domain of HSP90 chaperone/DNA topoisomerase II/histidine kinase"/>
    <property type="match status" value="1"/>
</dbReference>
<protein>
    <recommendedName>
        <fullName evidence="2">histidine kinase</fullName>
        <ecNumber evidence="2">2.7.13.3</ecNumber>
    </recommendedName>
</protein>
<gene>
    <name evidence="10" type="ORF">METZ01_LOCUS92457</name>
</gene>
<name>A0A381VJF1_9ZZZZ</name>
<keyword evidence="8" id="KW-1133">Transmembrane helix</keyword>
<dbReference type="Pfam" id="PF02518">
    <property type="entry name" value="HATPase_c"/>
    <property type="match status" value="1"/>
</dbReference>
<keyword evidence="6" id="KW-0418">Kinase</keyword>
<dbReference type="InterPro" id="IPR003661">
    <property type="entry name" value="HisK_dim/P_dom"/>
</dbReference>
<evidence type="ECO:0000313" key="10">
    <source>
        <dbReference type="EMBL" id="SVA39603.1"/>
    </source>
</evidence>
<dbReference type="GO" id="GO:0000155">
    <property type="term" value="F:phosphorelay sensor kinase activity"/>
    <property type="evidence" value="ECO:0007669"/>
    <property type="project" value="InterPro"/>
</dbReference>
<dbReference type="InterPro" id="IPR004358">
    <property type="entry name" value="Sig_transdc_His_kin-like_C"/>
</dbReference>
<dbReference type="SMART" id="SM00387">
    <property type="entry name" value="HATPase_c"/>
    <property type="match status" value="1"/>
</dbReference>
<keyword evidence="5" id="KW-0547">Nucleotide-binding</keyword>
<dbReference type="AlphaFoldDB" id="A0A381VJF1"/>
<organism evidence="10">
    <name type="scientific">marine metagenome</name>
    <dbReference type="NCBI Taxonomy" id="408172"/>
    <lineage>
        <taxon>unclassified sequences</taxon>
        <taxon>metagenomes</taxon>
        <taxon>ecological metagenomes</taxon>
    </lineage>
</organism>
<dbReference type="InterPro" id="IPR003594">
    <property type="entry name" value="HATPase_dom"/>
</dbReference>
<dbReference type="Gene3D" id="3.30.565.10">
    <property type="entry name" value="Histidine kinase-like ATPase, C-terminal domain"/>
    <property type="match status" value="1"/>
</dbReference>
<evidence type="ECO:0000256" key="4">
    <source>
        <dbReference type="ARBA" id="ARBA00022679"/>
    </source>
</evidence>
<dbReference type="InterPro" id="IPR036890">
    <property type="entry name" value="HATPase_C_sf"/>
</dbReference>
<dbReference type="EMBL" id="UINC01008812">
    <property type="protein sequence ID" value="SVA39603.1"/>
    <property type="molecule type" value="Genomic_DNA"/>
</dbReference>
<dbReference type="PRINTS" id="PR00344">
    <property type="entry name" value="BCTRLSENSOR"/>
</dbReference>
<accession>A0A381VJF1</accession>
<feature type="domain" description="Histidine kinase" evidence="9">
    <location>
        <begin position="169"/>
        <end position="371"/>
    </location>
</feature>
<evidence type="ECO:0000256" key="1">
    <source>
        <dbReference type="ARBA" id="ARBA00000085"/>
    </source>
</evidence>
<dbReference type="GO" id="GO:0005886">
    <property type="term" value="C:plasma membrane"/>
    <property type="evidence" value="ECO:0007669"/>
    <property type="project" value="UniProtKB-SubCell"/>
</dbReference>
<evidence type="ECO:0000256" key="7">
    <source>
        <dbReference type="ARBA" id="ARBA00022840"/>
    </source>
</evidence>
<sequence>MGIGLVIGLLAYTQTLVNELRRDNREIVRLYAGLIANVVQDDNDASLDFVFENIIQKVKFPLIQTDTEHKPQMWKNLPESVQTDKERIKFMHTSDQYNEPIPLVYKDASVGEITFGFLHYGDSSIVQKLQVWTYIEILAIAVFIFLGFSGFSFIRNNEKRHIWVGMARETAHQLGTPVSALMGWVDWMKEHPEKTEEIIPEMEADLQRLEQIGRRFSKMGSKSDFEEFDLSERVERIVNYLTRRLPSLGKKVELVNDIQTGITVTANGSLLAWSIENIIRNGIDAIERDDGKVTVSLREESDGIKIRIHDNGKGIPKKDWRNIFRPGFSTKQAGWGLGLSLSSRIVEDIHDGRLQVIDSSQQGGTTLEISL</sequence>
<dbReference type="GO" id="GO:0005524">
    <property type="term" value="F:ATP binding"/>
    <property type="evidence" value="ECO:0007669"/>
    <property type="project" value="UniProtKB-KW"/>
</dbReference>
<evidence type="ECO:0000256" key="2">
    <source>
        <dbReference type="ARBA" id="ARBA00012438"/>
    </source>
</evidence>
<comment type="catalytic activity">
    <reaction evidence="1">
        <text>ATP + protein L-histidine = ADP + protein N-phospho-L-histidine.</text>
        <dbReference type="EC" id="2.7.13.3"/>
    </reaction>
</comment>
<dbReference type="CDD" id="cd00082">
    <property type="entry name" value="HisKA"/>
    <property type="match status" value="1"/>
</dbReference>
<dbReference type="PANTHER" id="PTHR44936">
    <property type="entry name" value="SENSOR PROTEIN CREC"/>
    <property type="match status" value="1"/>
</dbReference>
<evidence type="ECO:0000256" key="8">
    <source>
        <dbReference type="SAM" id="Phobius"/>
    </source>
</evidence>
<evidence type="ECO:0000256" key="3">
    <source>
        <dbReference type="ARBA" id="ARBA00022553"/>
    </source>
</evidence>
<evidence type="ECO:0000259" key="9">
    <source>
        <dbReference type="PROSITE" id="PS50109"/>
    </source>
</evidence>
<keyword evidence="8" id="KW-0812">Transmembrane</keyword>
<dbReference type="PANTHER" id="PTHR44936:SF10">
    <property type="entry name" value="SENSOR PROTEIN RSTB"/>
    <property type="match status" value="1"/>
</dbReference>
<feature type="transmembrane region" description="Helical" evidence="8">
    <location>
        <begin position="131"/>
        <end position="154"/>
    </location>
</feature>
<dbReference type="EC" id="2.7.13.3" evidence="2"/>
<reference evidence="10" key="1">
    <citation type="submission" date="2018-05" db="EMBL/GenBank/DDBJ databases">
        <authorList>
            <person name="Lanie J.A."/>
            <person name="Ng W.-L."/>
            <person name="Kazmierczak K.M."/>
            <person name="Andrzejewski T.M."/>
            <person name="Davidsen T.M."/>
            <person name="Wayne K.J."/>
            <person name="Tettelin H."/>
            <person name="Glass J.I."/>
            <person name="Rusch D."/>
            <person name="Podicherti R."/>
            <person name="Tsui H.-C.T."/>
            <person name="Winkler M.E."/>
        </authorList>
    </citation>
    <scope>NUCLEOTIDE SEQUENCE</scope>
</reference>
<dbReference type="PROSITE" id="PS50109">
    <property type="entry name" value="HIS_KIN"/>
    <property type="match status" value="1"/>
</dbReference>
<proteinExistence type="predicted"/>
<dbReference type="InterPro" id="IPR050980">
    <property type="entry name" value="2C_sensor_his_kinase"/>
</dbReference>
<dbReference type="CDD" id="cd00075">
    <property type="entry name" value="HATPase"/>
    <property type="match status" value="1"/>
</dbReference>
<evidence type="ECO:0000256" key="5">
    <source>
        <dbReference type="ARBA" id="ARBA00022741"/>
    </source>
</evidence>
<evidence type="ECO:0000256" key="6">
    <source>
        <dbReference type="ARBA" id="ARBA00022777"/>
    </source>
</evidence>
<dbReference type="InterPro" id="IPR005467">
    <property type="entry name" value="His_kinase_dom"/>
</dbReference>
<keyword evidence="7" id="KW-0067">ATP-binding</keyword>
<keyword evidence="3" id="KW-0597">Phosphoprotein</keyword>